<dbReference type="EMBL" id="GL996501">
    <property type="protein sequence ID" value="EGW33357.1"/>
    <property type="molecule type" value="Genomic_DNA"/>
</dbReference>
<dbReference type="Pfam" id="PF04031">
    <property type="entry name" value="Las1"/>
    <property type="match status" value="1"/>
</dbReference>
<dbReference type="GO" id="GO:0090730">
    <property type="term" value="C:Las1 complex"/>
    <property type="evidence" value="ECO:0007669"/>
    <property type="project" value="InterPro"/>
</dbReference>
<accession>G3AM04</accession>
<dbReference type="PANTHER" id="PTHR15002">
    <property type="entry name" value="RIBOSOMAL BIOGENESIS PROTEIN LAS1L"/>
    <property type="match status" value="1"/>
</dbReference>
<dbReference type="eggNOG" id="KOG2425">
    <property type="taxonomic scope" value="Eukaryota"/>
</dbReference>
<dbReference type="PANTHER" id="PTHR15002:SF0">
    <property type="entry name" value="RIBOSOMAL BIOGENESIS PROTEIN LAS1L"/>
    <property type="match status" value="1"/>
</dbReference>
<gene>
    <name evidence="1" type="ORF">SPAPADRAFT_60694</name>
</gene>
<sequence>MNQNPVIVAYKSVDDLKTVKDWFYNFTPEKDNRQRAIDKVKAWSSRARLPHGLEATSLLTSIHLSDNGSSDSSVIQLSYSMALIRFVNGLLDPFQQSNYAIPLHHLAKSVNLPSFFVELRHMATHEGLPSLPMLRIACTSALNWLYDHYWCLIEEDVTDNGDELEEDIIAKKSLTDSELLYVNETVGQVKADLDRFQVVNNLKIYKKLRKQNLDVVNRLGDNSNETATKYSKCVSKLKIFVNTKRQGLNLVGLVYPVVLARVLVHQYFIIYSHDRVQDKKLKFNPLIIKLYRPLFDELGFLFKVRFMIAIMDILVGDRKQRNVDSLIFQKLHYGEITQCDEVIQLMEWLNYFVEEALISPHTQDYTIEELNVTNRASLLKLIIEKLHVIYENLPSEIACSSMIKVVSAIISVLTNKKYKNFYKDDKRQQLETWKKHLVHLQDTKTSYELPPSLDDIL</sequence>
<dbReference type="GeneID" id="18873527"/>
<dbReference type="GO" id="GO:0030687">
    <property type="term" value="C:preribosome, large subunit precursor"/>
    <property type="evidence" value="ECO:0007669"/>
    <property type="project" value="TreeGrafter"/>
</dbReference>
<dbReference type="HOGENOM" id="CLU_043823_0_0_1"/>
<dbReference type="GO" id="GO:0004519">
    <property type="term" value="F:endonuclease activity"/>
    <property type="evidence" value="ECO:0007669"/>
    <property type="project" value="InterPro"/>
</dbReference>
<dbReference type="OrthoDB" id="10263222at2759"/>
<dbReference type="OMA" id="WLYDNYW"/>
<dbReference type="Proteomes" id="UP000000709">
    <property type="component" value="Unassembled WGS sequence"/>
</dbReference>
<proteinExistence type="predicted"/>
<reference evidence="1 2" key="1">
    <citation type="journal article" date="2011" name="Proc. Natl. Acad. Sci. U.S.A.">
        <title>Comparative genomics of xylose-fermenting fungi for enhanced biofuel production.</title>
        <authorList>
            <person name="Wohlbach D.J."/>
            <person name="Kuo A."/>
            <person name="Sato T.K."/>
            <person name="Potts K.M."/>
            <person name="Salamov A.A."/>
            <person name="LaButti K.M."/>
            <person name="Sun H."/>
            <person name="Clum A."/>
            <person name="Pangilinan J.L."/>
            <person name="Lindquist E.A."/>
            <person name="Lucas S."/>
            <person name="Lapidus A."/>
            <person name="Jin M."/>
            <person name="Gunawan C."/>
            <person name="Balan V."/>
            <person name="Dale B.E."/>
            <person name="Jeffries T.W."/>
            <person name="Zinkel R."/>
            <person name="Barry K.W."/>
            <person name="Grigoriev I.V."/>
            <person name="Gasch A.P."/>
        </authorList>
    </citation>
    <scope>NUCLEOTIDE SEQUENCE [LARGE SCALE GENOMIC DNA]</scope>
    <source>
        <strain evidence="2">NRRL Y-27907 / 11-Y1</strain>
    </source>
</reference>
<dbReference type="InParanoid" id="G3AM04"/>
<name>G3AM04_SPAPN</name>
<dbReference type="GO" id="GO:0000460">
    <property type="term" value="P:maturation of 5.8S rRNA"/>
    <property type="evidence" value="ECO:0007669"/>
    <property type="project" value="TreeGrafter"/>
</dbReference>
<dbReference type="InterPro" id="IPR007174">
    <property type="entry name" value="Las1"/>
</dbReference>
<evidence type="ECO:0008006" key="3">
    <source>
        <dbReference type="Google" id="ProtNLM"/>
    </source>
</evidence>
<dbReference type="STRING" id="619300.G3AM04"/>
<dbReference type="GO" id="GO:0000470">
    <property type="term" value="P:maturation of LSU-rRNA"/>
    <property type="evidence" value="ECO:0007669"/>
    <property type="project" value="TreeGrafter"/>
</dbReference>
<dbReference type="RefSeq" id="XP_007374872.1">
    <property type="nucleotide sequence ID" value="XM_007374810.1"/>
</dbReference>
<evidence type="ECO:0000313" key="2">
    <source>
        <dbReference type="Proteomes" id="UP000000709"/>
    </source>
</evidence>
<keyword evidence="2" id="KW-1185">Reference proteome</keyword>
<dbReference type="KEGG" id="spaa:SPAPADRAFT_60694"/>
<evidence type="ECO:0000313" key="1">
    <source>
        <dbReference type="EMBL" id="EGW33357.1"/>
    </source>
</evidence>
<dbReference type="AlphaFoldDB" id="G3AM04"/>
<feature type="non-terminal residue" evidence="1">
    <location>
        <position position="457"/>
    </location>
</feature>
<protein>
    <recommendedName>
        <fullName evidence="3">Las1p</fullName>
    </recommendedName>
</protein>
<organism evidence="2">
    <name type="scientific">Spathaspora passalidarum (strain NRRL Y-27907 / 11-Y1)</name>
    <dbReference type="NCBI Taxonomy" id="619300"/>
    <lineage>
        <taxon>Eukaryota</taxon>
        <taxon>Fungi</taxon>
        <taxon>Dikarya</taxon>
        <taxon>Ascomycota</taxon>
        <taxon>Saccharomycotina</taxon>
        <taxon>Pichiomycetes</taxon>
        <taxon>Debaryomycetaceae</taxon>
        <taxon>Spathaspora</taxon>
    </lineage>
</organism>